<keyword evidence="4" id="KW-1185">Reference proteome</keyword>
<sequence>MRIRITAVCAAVLAVLVPAAASAVGTGTDPAAASTESSETTETTETTEQRAQPQAVDRELLIGQSSQAAWDDWATVGEAPAGGSVYYEVNSGTWVSEGHRQYAEFLAERGDTIQLGVSWKDNPPGFEGGDGDARAQRSREVTQELADGQYQDRFDTLVDFITANPQATYLVRLDYEVSSFFHCTDDSCASYRDAYNTLAAMFDERTGGANVQYVYHPVRGEYEKLYPGDANVDWMGLSIFAHELCLPIYDNGYLYNGTPPDNYDVEALQCRDVYIDEDEFGNPSAVWQNWDHDANVLRMTRFAQEHAKPMVLSEAGLLNFTEDGADTSGLEPELATEWVERLFGLLNYQGPIPGQEGEYDLSEVIRMVTYINLDFRYGWDGIPGEDFEFPPNSTWFVDGRLSQYGPATEAFCRGLAEQSFSTTCR</sequence>
<dbReference type="Gene3D" id="3.20.20.80">
    <property type="entry name" value="Glycosidases"/>
    <property type="match status" value="1"/>
</dbReference>
<dbReference type="AlphaFoldDB" id="A0A5N6AFX6"/>
<reference evidence="3" key="1">
    <citation type="submission" date="2019-10" db="EMBL/GenBank/DDBJ databases">
        <title>Nonomuraea sp. nov., isolated from Phyllanthus amarus.</title>
        <authorList>
            <person name="Klykleung N."/>
            <person name="Tanasupawat S."/>
        </authorList>
    </citation>
    <scope>NUCLEOTIDE SEQUENCE [LARGE SCALE GENOMIC DNA]</scope>
    <source>
        <strain evidence="3">3MP-10</strain>
    </source>
</reference>
<comment type="caution">
    <text evidence="3">The sequence shown here is derived from an EMBL/GenBank/DDBJ whole genome shotgun (WGS) entry which is preliminary data.</text>
</comment>
<accession>A0A5N6AFX6</accession>
<evidence type="ECO:0000256" key="2">
    <source>
        <dbReference type="SAM" id="SignalP"/>
    </source>
</evidence>
<dbReference type="EMBL" id="VDLY02000005">
    <property type="protein sequence ID" value="KAB8166963.1"/>
    <property type="molecule type" value="Genomic_DNA"/>
</dbReference>
<evidence type="ECO:0008006" key="5">
    <source>
        <dbReference type="Google" id="ProtNLM"/>
    </source>
</evidence>
<keyword evidence="2" id="KW-0732">Signal</keyword>
<feature type="chain" id="PRO_5039115742" description="GH26 domain-containing protein" evidence="2">
    <location>
        <begin position="24"/>
        <end position="425"/>
    </location>
</feature>
<dbReference type="OrthoDB" id="9816550at2"/>
<feature type="signal peptide" evidence="2">
    <location>
        <begin position="1"/>
        <end position="23"/>
    </location>
</feature>
<feature type="region of interest" description="Disordered" evidence="1">
    <location>
        <begin position="25"/>
        <end position="54"/>
    </location>
</feature>
<dbReference type="InterPro" id="IPR017853">
    <property type="entry name" value="GH"/>
</dbReference>
<evidence type="ECO:0000313" key="3">
    <source>
        <dbReference type="EMBL" id="KAB8166963.1"/>
    </source>
</evidence>
<protein>
    <recommendedName>
        <fullName evidence="5">GH26 domain-containing protein</fullName>
    </recommendedName>
</protein>
<evidence type="ECO:0000313" key="4">
    <source>
        <dbReference type="Proteomes" id="UP000314251"/>
    </source>
</evidence>
<feature type="compositionally biased region" description="Low complexity" evidence="1">
    <location>
        <begin position="31"/>
        <end position="46"/>
    </location>
</feature>
<dbReference type="RefSeq" id="WP_139667331.1">
    <property type="nucleotide sequence ID" value="NZ_VDLY02000005.1"/>
</dbReference>
<proteinExistence type="predicted"/>
<dbReference type="SUPFAM" id="SSF51445">
    <property type="entry name" value="(Trans)glycosidases"/>
    <property type="match status" value="1"/>
</dbReference>
<evidence type="ECO:0000256" key="1">
    <source>
        <dbReference type="SAM" id="MobiDB-lite"/>
    </source>
</evidence>
<gene>
    <name evidence="3" type="ORF">FH607_008610</name>
</gene>
<dbReference type="Proteomes" id="UP000314251">
    <property type="component" value="Unassembled WGS sequence"/>
</dbReference>
<organism evidence="3 4">
    <name type="scientific">Streptomyces mimosae</name>
    <dbReference type="NCBI Taxonomy" id="2586635"/>
    <lineage>
        <taxon>Bacteria</taxon>
        <taxon>Bacillati</taxon>
        <taxon>Actinomycetota</taxon>
        <taxon>Actinomycetes</taxon>
        <taxon>Kitasatosporales</taxon>
        <taxon>Streptomycetaceae</taxon>
        <taxon>Streptomyces</taxon>
    </lineage>
</organism>
<name>A0A5N6AFX6_9ACTN</name>